<keyword evidence="2" id="KW-1185">Reference proteome</keyword>
<dbReference type="Proteomes" id="UP000635853">
    <property type="component" value="Unassembled WGS sequence"/>
</dbReference>
<proteinExistence type="predicted"/>
<comment type="caution">
    <text evidence="1">The sequence shown here is derived from an EMBL/GenBank/DDBJ whole genome shotgun (WGS) entry which is preliminary data.</text>
</comment>
<accession>A0ABS1RBD5</accession>
<name>A0ABS1RBD5_9RHOB</name>
<dbReference type="EMBL" id="JAESIL010000005">
    <property type="protein sequence ID" value="MBL3576954.1"/>
    <property type="molecule type" value="Genomic_DNA"/>
</dbReference>
<evidence type="ECO:0000313" key="2">
    <source>
        <dbReference type="Proteomes" id="UP000635853"/>
    </source>
</evidence>
<organism evidence="1 2">
    <name type="scientific">Rhodovulum visakhapatnamense</name>
    <dbReference type="NCBI Taxonomy" id="364297"/>
    <lineage>
        <taxon>Bacteria</taxon>
        <taxon>Pseudomonadati</taxon>
        <taxon>Pseudomonadota</taxon>
        <taxon>Alphaproteobacteria</taxon>
        <taxon>Rhodobacterales</taxon>
        <taxon>Paracoccaceae</taxon>
        <taxon>Rhodovulum</taxon>
    </lineage>
</organism>
<sequence>MTDQGKRSPPRGPGFEPTLHPIATAAILPVKHLPTSFPKGRKYAQIAASIREAGLIEPLGVARARDQDGTFILLDGHVRLHVLKEIGHPATEDTDWRAVAPLRRHQPKVLRDHKNCPERTALARPLRSRRQLTGLFRVTDRRGR</sequence>
<dbReference type="SUPFAM" id="SSF110849">
    <property type="entry name" value="ParB/Sulfiredoxin"/>
    <property type="match status" value="1"/>
</dbReference>
<gene>
    <name evidence="1" type="ORF">JMJ92_02080</name>
</gene>
<dbReference type="RefSeq" id="WP_143540460.1">
    <property type="nucleotide sequence ID" value="NZ_JAESIL010000005.1"/>
</dbReference>
<dbReference type="InterPro" id="IPR036086">
    <property type="entry name" value="ParB/Sulfiredoxin_sf"/>
</dbReference>
<dbReference type="Gene3D" id="3.90.1530.10">
    <property type="entry name" value="Conserved hypothetical protein from pyrococcus furiosus pfu- 392566-001, ParB domain"/>
    <property type="match status" value="1"/>
</dbReference>
<reference evidence="2" key="1">
    <citation type="submission" date="2021-01" db="EMBL/GenBank/DDBJ databases">
        <title>Draft genomes of Rhodovulum sulfidophilum.</title>
        <authorList>
            <person name="Guzman M.S."/>
        </authorList>
    </citation>
    <scope>NUCLEOTIDE SEQUENCE [LARGE SCALE GENOMIC DNA]</scope>
    <source>
        <strain evidence="2">AB19</strain>
    </source>
</reference>
<evidence type="ECO:0000313" key="1">
    <source>
        <dbReference type="EMBL" id="MBL3576954.1"/>
    </source>
</evidence>
<protein>
    <submittedName>
        <fullName evidence="1">ParB N-terminal domain-containing protein</fullName>
    </submittedName>
</protein>